<dbReference type="AlphaFoldDB" id="A0A261G075"/>
<evidence type="ECO:0000259" key="1">
    <source>
        <dbReference type="Pfam" id="PF13614"/>
    </source>
</evidence>
<accession>A0A261G075</accession>
<evidence type="ECO:0000313" key="2">
    <source>
        <dbReference type="EMBL" id="OZG64829.1"/>
    </source>
</evidence>
<name>A0A261G075_9BIFI</name>
<dbReference type="SUPFAM" id="SSF52540">
    <property type="entry name" value="P-loop containing nucleoside triphosphate hydrolases"/>
    <property type="match status" value="1"/>
</dbReference>
<dbReference type="RefSeq" id="WP_094695267.1">
    <property type="nucleotide sequence ID" value="NZ_MWXA01000014.1"/>
</dbReference>
<dbReference type="PANTHER" id="PTHR13696:SF96">
    <property type="entry name" value="COBQ_COBB_MIND_PARA NUCLEOTIDE BINDING DOMAIN-CONTAINING PROTEIN"/>
    <property type="match status" value="1"/>
</dbReference>
<dbReference type="PANTHER" id="PTHR13696">
    <property type="entry name" value="P-LOOP CONTAINING NUCLEOSIDE TRIPHOSPHATE HYDROLASE"/>
    <property type="match status" value="1"/>
</dbReference>
<dbReference type="InterPro" id="IPR025669">
    <property type="entry name" value="AAA_dom"/>
</dbReference>
<dbReference type="Proteomes" id="UP000216451">
    <property type="component" value="Unassembled WGS sequence"/>
</dbReference>
<comment type="caution">
    <text evidence="2">The sequence shown here is derived from an EMBL/GenBank/DDBJ whole genome shotgun (WGS) entry which is preliminary data.</text>
</comment>
<protein>
    <submittedName>
        <fullName evidence="2">Chromosome partitioning protein parA</fullName>
    </submittedName>
</protein>
<dbReference type="Gene3D" id="3.40.50.300">
    <property type="entry name" value="P-loop containing nucleotide triphosphate hydrolases"/>
    <property type="match status" value="1"/>
</dbReference>
<evidence type="ECO:0000313" key="3">
    <source>
        <dbReference type="EMBL" id="OZG64866.1"/>
    </source>
</evidence>
<evidence type="ECO:0000313" key="4">
    <source>
        <dbReference type="Proteomes" id="UP000216451"/>
    </source>
</evidence>
<dbReference type="PIRSF" id="PIRSF009320">
    <property type="entry name" value="Nuc_binding_HP_1000"/>
    <property type="match status" value="1"/>
</dbReference>
<feature type="domain" description="AAA" evidence="1">
    <location>
        <begin position="2"/>
        <end position="75"/>
    </location>
</feature>
<dbReference type="InterPro" id="IPR027417">
    <property type="entry name" value="P-loop_NTPase"/>
</dbReference>
<dbReference type="EMBL" id="MWXA01000014">
    <property type="protein sequence ID" value="OZG64866.1"/>
    <property type="molecule type" value="Genomic_DNA"/>
</dbReference>
<dbReference type="CDD" id="cd02042">
    <property type="entry name" value="ParAB_family"/>
    <property type="match status" value="1"/>
</dbReference>
<dbReference type="InterPro" id="IPR050678">
    <property type="entry name" value="DNA_Partitioning_ATPase"/>
</dbReference>
<reference evidence="2 4" key="1">
    <citation type="journal article" date="2017" name="BMC Genomics">
        <title>Comparative genomic and phylogenomic analyses of the Bifidobacteriaceae family.</title>
        <authorList>
            <person name="Lugli G.A."/>
            <person name="Milani C."/>
            <person name="Turroni F."/>
            <person name="Duranti S."/>
            <person name="Mancabelli L."/>
            <person name="Mangifesta M."/>
            <person name="Ferrario C."/>
            <person name="Modesto M."/>
            <person name="Mattarelli P."/>
            <person name="Jiri K."/>
            <person name="van Sinderen D."/>
            <person name="Ventura M."/>
        </authorList>
    </citation>
    <scope>NUCLEOTIDE SEQUENCE [LARGE SCALE GENOMIC DNA]</scope>
    <source>
        <strain evidence="2 4">LMG 28769</strain>
    </source>
</reference>
<dbReference type="GeneID" id="98296645"/>
<gene>
    <name evidence="2" type="ORF">BAQU_1971</name>
    <name evidence="3" type="ORF">BAQU_2008</name>
</gene>
<dbReference type="Pfam" id="PF13614">
    <property type="entry name" value="AAA_31"/>
    <property type="match status" value="1"/>
</dbReference>
<dbReference type="EMBL" id="MWXA01000014">
    <property type="protein sequence ID" value="OZG64829.1"/>
    <property type="molecule type" value="Genomic_DNA"/>
</dbReference>
<keyword evidence="4" id="KW-1185">Reference proteome</keyword>
<proteinExistence type="predicted"/>
<organism evidence="2 4">
    <name type="scientific">Bifidobacterium aquikefiri</name>
    <dbReference type="NCBI Taxonomy" id="1653207"/>
    <lineage>
        <taxon>Bacteria</taxon>
        <taxon>Bacillati</taxon>
        <taxon>Actinomycetota</taxon>
        <taxon>Actinomycetes</taxon>
        <taxon>Bifidobacteriales</taxon>
        <taxon>Bifidobacteriaceae</taxon>
        <taxon>Bifidobacterium</taxon>
    </lineage>
</organism>
<sequence>MLIAIANAKGGTAKTTSSVYLALAATVHGEKALVLDADSQDSASTWADAAEDEGQPLPFEVVATKLSTIAKAVKRDARERDVWRFIDCPPSGIMLDKAIEAADFTIIPTSESSLDLTQAWQTYYAIKDSVPAAVLIVKSEMNTTMHRDTLEALDKAKTPRFESIVKKRQEIVKSNGHRPKKLFEYADVYSELRKELGL</sequence>
<dbReference type="OrthoDB" id="9804460at2"/>